<evidence type="ECO:0000256" key="1">
    <source>
        <dbReference type="SAM" id="Phobius"/>
    </source>
</evidence>
<evidence type="ECO:0000313" key="3">
    <source>
        <dbReference type="Proteomes" id="UP001236274"/>
    </source>
</evidence>
<name>A0AAJ1V5I4_9FIRM</name>
<evidence type="ECO:0000313" key="2">
    <source>
        <dbReference type="EMBL" id="MDK7357974.1"/>
    </source>
</evidence>
<proteinExistence type="predicted"/>
<gene>
    <name evidence="2" type="ORF">QP520_10140</name>
</gene>
<dbReference type="Proteomes" id="UP001236274">
    <property type="component" value="Unassembled WGS sequence"/>
</dbReference>
<keyword evidence="1" id="KW-0812">Transmembrane</keyword>
<feature type="non-terminal residue" evidence="2">
    <location>
        <position position="1"/>
    </location>
</feature>
<dbReference type="EMBL" id="JASORJ010000193">
    <property type="protein sequence ID" value="MDK7357974.1"/>
    <property type="molecule type" value="Genomic_DNA"/>
</dbReference>
<sequence>SNIFPIIGQMVLIVLVPTMTFIIQNACRRIHEGEVIRLGMWTEPLKPAPVRNRLIKLGIIYLLACLVVGFVATFPF</sequence>
<feature type="transmembrane region" description="Helical" evidence="1">
    <location>
        <begin position="6"/>
        <end position="27"/>
    </location>
</feature>
<accession>A0AAJ1V5I4</accession>
<comment type="caution">
    <text evidence="2">The sequence shown here is derived from an EMBL/GenBank/DDBJ whole genome shotgun (WGS) entry which is preliminary data.</text>
</comment>
<protein>
    <submittedName>
        <fullName evidence="2">Uncharacterized protein</fullName>
    </submittedName>
</protein>
<reference evidence="2" key="1">
    <citation type="submission" date="2023-05" db="EMBL/GenBank/DDBJ databases">
        <title>Cataloging the Phylogenetic Diversity of Human Bladder Bacteria.</title>
        <authorList>
            <person name="Du J."/>
        </authorList>
    </citation>
    <scope>NUCLEOTIDE SEQUENCE</scope>
    <source>
        <strain evidence="2">UMB10101</strain>
    </source>
</reference>
<keyword evidence="1" id="KW-1133">Transmembrane helix</keyword>
<organism evidence="2 3">
    <name type="scientific">Veillonella atypica</name>
    <dbReference type="NCBI Taxonomy" id="39777"/>
    <lineage>
        <taxon>Bacteria</taxon>
        <taxon>Bacillati</taxon>
        <taxon>Bacillota</taxon>
        <taxon>Negativicutes</taxon>
        <taxon>Veillonellales</taxon>
        <taxon>Veillonellaceae</taxon>
        <taxon>Veillonella</taxon>
    </lineage>
</organism>
<feature type="transmembrane region" description="Helical" evidence="1">
    <location>
        <begin position="54"/>
        <end position="74"/>
    </location>
</feature>
<dbReference type="AlphaFoldDB" id="A0AAJ1V5I4"/>
<feature type="non-terminal residue" evidence="2">
    <location>
        <position position="76"/>
    </location>
</feature>
<keyword evidence="1" id="KW-0472">Membrane</keyword>